<dbReference type="PANTHER" id="PTHR43072:SF23">
    <property type="entry name" value="UPF0039 PROTEIN C11D3.02C"/>
    <property type="match status" value="1"/>
</dbReference>
<dbReference type="Proteomes" id="UP000627292">
    <property type="component" value="Unassembled WGS sequence"/>
</dbReference>
<comment type="caution">
    <text evidence="4">The sequence shown here is derived from an EMBL/GenBank/DDBJ whole genome shotgun (WGS) entry which is preliminary data.</text>
</comment>
<reference evidence="4" key="1">
    <citation type="journal article" date="2014" name="Int. J. Syst. Evol. Microbiol.">
        <title>Complete genome sequence of Corynebacterium casei LMG S-19264T (=DSM 44701T), isolated from a smear-ripened cheese.</title>
        <authorList>
            <consortium name="US DOE Joint Genome Institute (JGI-PGF)"/>
            <person name="Walter F."/>
            <person name="Albersmeier A."/>
            <person name="Kalinowski J."/>
            <person name="Ruckert C."/>
        </authorList>
    </citation>
    <scope>NUCLEOTIDE SEQUENCE</scope>
    <source>
        <strain evidence="4">CGMCC 1.15290</strain>
    </source>
</reference>
<sequence length="167" mass="18906">MKPVFRYALREELPWIVEVYNSIVAGRMVTADTDPVTVESRIPWFDAHNQKHPLWMVEVDGEPVGWVSLQKFYGRPAYDITAEISIYLHESCRGRGLGMPVLQHAIALSAELGIENLLGFVFAHNIPSMKLFERAGFEHWANMPGIALLDGEYRSLIILGKKINSIL</sequence>
<dbReference type="EMBL" id="BMIB01000001">
    <property type="protein sequence ID" value="GGH58997.1"/>
    <property type="molecule type" value="Genomic_DNA"/>
</dbReference>
<gene>
    <name evidence="4" type="ORF">GCM10011379_05290</name>
</gene>
<dbReference type="PROSITE" id="PS51186">
    <property type="entry name" value="GNAT"/>
    <property type="match status" value="1"/>
</dbReference>
<evidence type="ECO:0000256" key="1">
    <source>
        <dbReference type="ARBA" id="ARBA00022679"/>
    </source>
</evidence>
<evidence type="ECO:0000259" key="3">
    <source>
        <dbReference type="PROSITE" id="PS51186"/>
    </source>
</evidence>
<feature type="domain" description="N-acetyltransferase" evidence="3">
    <location>
        <begin position="3"/>
        <end position="164"/>
    </location>
</feature>
<dbReference type="Gene3D" id="3.40.630.30">
    <property type="match status" value="1"/>
</dbReference>
<dbReference type="RefSeq" id="WP_188950432.1">
    <property type="nucleotide sequence ID" value="NZ_BMIB01000001.1"/>
</dbReference>
<dbReference type="InterPro" id="IPR000182">
    <property type="entry name" value="GNAT_dom"/>
</dbReference>
<dbReference type="SUPFAM" id="SSF55729">
    <property type="entry name" value="Acyl-CoA N-acyltransferases (Nat)"/>
    <property type="match status" value="1"/>
</dbReference>
<keyword evidence="1" id="KW-0808">Transferase</keyword>
<dbReference type="CDD" id="cd04301">
    <property type="entry name" value="NAT_SF"/>
    <property type="match status" value="1"/>
</dbReference>
<proteinExistence type="predicted"/>
<keyword evidence="2" id="KW-0012">Acyltransferase</keyword>
<name>A0A917MQX2_9BACT</name>
<reference evidence="4" key="2">
    <citation type="submission" date="2020-09" db="EMBL/GenBank/DDBJ databases">
        <authorList>
            <person name="Sun Q."/>
            <person name="Zhou Y."/>
        </authorList>
    </citation>
    <scope>NUCLEOTIDE SEQUENCE</scope>
    <source>
        <strain evidence="4">CGMCC 1.15290</strain>
    </source>
</reference>
<dbReference type="PANTHER" id="PTHR43072">
    <property type="entry name" value="N-ACETYLTRANSFERASE"/>
    <property type="match status" value="1"/>
</dbReference>
<accession>A0A917MQX2</accession>
<dbReference type="AlphaFoldDB" id="A0A917MQX2"/>
<evidence type="ECO:0000313" key="5">
    <source>
        <dbReference type="Proteomes" id="UP000627292"/>
    </source>
</evidence>
<evidence type="ECO:0000256" key="2">
    <source>
        <dbReference type="ARBA" id="ARBA00023315"/>
    </source>
</evidence>
<dbReference type="Pfam" id="PF00583">
    <property type="entry name" value="Acetyltransf_1"/>
    <property type="match status" value="1"/>
</dbReference>
<dbReference type="GO" id="GO:0016747">
    <property type="term" value="F:acyltransferase activity, transferring groups other than amino-acyl groups"/>
    <property type="evidence" value="ECO:0007669"/>
    <property type="project" value="InterPro"/>
</dbReference>
<organism evidence="4 5">
    <name type="scientific">Filimonas zeae</name>
    <dbReference type="NCBI Taxonomy" id="1737353"/>
    <lineage>
        <taxon>Bacteria</taxon>
        <taxon>Pseudomonadati</taxon>
        <taxon>Bacteroidota</taxon>
        <taxon>Chitinophagia</taxon>
        <taxon>Chitinophagales</taxon>
        <taxon>Chitinophagaceae</taxon>
        <taxon>Filimonas</taxon>
    </lineage>
</organism>
<evidence type="ECO:0000313" key="4">
    <source>
        <dbReference type="EMBL" id="GGH58997.1"/>
    </source>
</evidence>
<dbReference type="InterPro" id="IPR016181">
    <property type="entry name" value="Acyl_CoA_acyltransferase"/>
</dbReference>
<protein>
    <submittedName>
        <fullName evidence="4">Phosphinothricin acetyltransferase</fullName>
    </submittedName>
</protein>
<keyword evidence="5" id="KW-1185">Reference proteome</keyword>